<proteinExistence type="predicted"/>
<evidence type="ECO:0000313" key="1">
    <source>
        <dbReference type="EMBL" id="MFC3758971.1"/>
    </source>
</evidence>
<name>A0ABV7Y133_9FLAO</name>
<dbReference type="RefSeq" id="WP_290301054.1">
    <property type="nucleotide sequence ID" value="NZ_JAUFQR010000001.1"/>
</dbReference>
<sequence length="148" mass="17868">MKNHTFFLLKYIDFMRFYSNRKFKMWAYVVSHSSLLLRSEMKYSDQDDYSEDQAYNIDLEFWAVSYINIPAYLYEITINEITEKELSIDIDKELLKYNMKIFKLESAGKKYYIIAGGLLIGKNSWINQDRIFDYNLNLEHDEIIFQTD</sequence>
<evidence type="ECO:0000313" key="2">
    <source>
        <dbReference type="Proteomes" id="UP001595735"/>
    </source>
</evidence>
<dbReference type="EMBL" id="JBHRYO010000002">
    <property type="protein sequence ID" value="MFC3758971.1"/>
    <property type="molecule type" value="Genomic_DNA"/>
</dbReference>
<gene>
    <name evidence="1" type="ORF">ACFONJ_23630</name>
</gene>
<accession>A0ABV7Y133</accession>
<keyword evidence="2" id="KW-1185">Reference proteome</keyword>
<protein>
    <submittedName>
        <fullName evidence="1">Uncharacterized protein</fullName>
    </submittedName>
</protein>
<comment type="caution">
    <text evidence="1">The sequence shown here is derived from an EMBL/GenBank/DDBJ whole genome shotgun (WGS) entry which is preliminary data.</text>
</comment>
<organism evidence="1 2">
    <name type="scientific">Chryseobacterium tructae</name>
    <dbReference type="NCBI Taxonomy" id="1037380"/>
    <lineage>
        <taxon>Bacteria</taxon>
        <taxon>Pseudomonadati</taxon>
        <taxon>Bacteroidota</taxon>
        <taxon>Flavobacteriia</taxon>
        <taxon>Flavobacteriales</taxon>
        <taxon>Weeksellaceae</taxon>
        <taxon>Chryseobacterium group</taxon>
        <taxon>Chryseobacterium</taxon>
    </lineage>
</organism>
<reference evidence="2" key="1">
    <citation type="journal article" date="2019" name="Int. J. Syst. Evol. Microbiol.">
        <title>The Global Catalogue of Microorganisms (GCM) 10K type strain sequencing project: providing services to taxonomists for standard genome sequencing and annotation.</title>
        <authorList>
            <consortium name="The Broad Institute Genomics Platform"/>
            <consortium name="The Broad Institute Genome Sequencing Center for Infectious Disease"/>
            <person name="Wu L."/>
            <person name="Ma J."/>
        </authorList>
    </citation>
    <scope>NUCLEOTIDE SEQUENCE [LARGE SCALE GENOMIC DNA]</scope>
    <source>
        <strain evidence="2">CECT 7798</strain>
    </source>
</reference>
<dbReference type="Proteomes" id="UP001595735">
    <property type="component" value="Unassembled WGS sequence"/>
</dbReference>